<comment type="subcellular location">
    <subcellularLocation>
        <location evidence="1">Cell membrane</location>
        <topology evidence="1">Multi-pass membrane protein</topology>
    </subcellularLocation>
</comment>
<keyword evidence="5 6" id="KW-0472">Membrane</keyword>
<keyword evidence="9" id="KW-1185">Reference proteome</keyword>
<dbReference type="KEGG" id="sniv:SFSGTM_20940"/>
<dbReference type="PANTHER" id="PTHR34187">
    <property type="entry name" value="FGR18P"/>
    <property type="match status" value="1"/>
</dbReference>
<dbReference type="RefSeq" id="WP_162085172.1">
    <property type="nucleotide sequence ID" value="NZ_AP021881.1"/>
</dbReference>
<keyword evidence="4 6" id="KW-1133">Transmembrane helix</keyword>
<name>A0A809RIF3_9PROT</name>
<evidence type="ECO:0000259" key="7">
    <source>
        <dbReference type="Pfam" id="PF02656"/>
    </source>
</evidence>
<evidence type="ECO:0000256" key="6">
    <source>
        <dbReference type="SAM" id="Phobius"/>
    </source>
</evidence>
<dbReference type="Pfam" id="PF02656">
    <property type="entry name" value="DUF202"/>
    <property type="match status" value="1"/>
</dbReference>
<dbReference type="GO" id="GO:0005886">
    <property type="term" value="C:plasma membrane"/>
    <property type="evidence" value="ECO:0007669"/>
    <property type="project" value="UniProtKB-SubCell"/>
</dbReference>
<keyword evidence="3 6" id="KW-0812">Transmembrane</keyword>
<evidence type="ECO:0000256" key="1">
    <source>
        <dbReference type="ARBA" id="ARBA00004651"/>
    </source>
</evidence>
<gene>
    <name evidence="8" type="ORF">SFSGTM_20940</name>
</gene>
<keyword evidence="2" id="KW-1003">Cell membrane</keyword>
<evidence type="ECO:0000313" key="9">
    <source>
        <dbReference type="Proteomes" id="UP000463939"/>
    </source>
</evidence>
<dbReference type="InterPro" id="IPR052053">
    <property type="entry name" value="IM_YidH-like"/>
</dbReference>
<feature type="transmembrane region" description="Helical" evidence="6">
    <location>
        <begin position="56"/>
        <end position="79"/>
    </location>
</feature>
<evidence type="ECO:0000256" key="5">
    <source>
        <dbReference type="ARBA" id="ARBA00023136"/>
    </source>
</evidence>
<reference evidence="9" key="1">
    <citation type="submission" date="2019-11" db="EMBL/GenBank/DDBJ databases">
        <title>Isolation and characterization of a novel species in the genus Sulfuriferula.</title>
        <authorList>
            <person name="Mochizuki J."/>
            <person name="Kojima H."/>
            <person name="Fukui M."/>
        </authorList>
    </citation>
    <scope>NUCLEOTIDE SEQUENCE [LARGE SCALE GENOMIC DNA]</scope>
    <source>
        <strain evidence="9">SGTM</strain>
    </source>
</reference>
<evidence type="ECO:0000256" key="2">
    <source>
        <dbReference type="ARBA" id="ARBA00022475"/>
    </source>
</evidence>
<feature type="transmembrane region" description="Helical" evidence="6">
    <location>
        <begin position="25"/>
        <end position="44"/>
    </location>
</feature>
<feature type="domain" description="DUF202" evidence="7">
    <location>
        <begin position="8"/>
        <end position="84"/>
    </location>
</feature>
<proteinExistence type="predicted"/>
<dbReference type="PANTHER" id="PTHR34187:SF2">
    <property type="entry name" value="DUF202 DOMAIN-CONTAINING PROTEIN"/>
    <property type="match status" value="1"/>
</dbReference>
<accession>A0A809RIF3</accession>
<evidence type="ECO:0000313" key="8">
    <source>
        <dbReference type="EMBL" id="BBP01386.1"/>
    </source>
</evidence>
<dbReference type="EMBL" id="AP021881">
    <property type="protein sequence ID" value="BBP01386.1"/>
    <property type="molecule type" value="Genomic_DNA"/>
</dbReference>
<organism evidence="8 9">
    <name type="scientific">Sulfuriferula nivalis</name>
    <dbReference type="NCBI Taxonomy" id="2675298"/>
    <lineage>
        <taxon>Bacteria</taxon>
        <taxon>Pseudomonadati</taxon>
        <taxon>Pseudomonadota</taxon>
        <taxon>Betaproteobacteria</taxon>
        <taxon>Nitrosomonadales</taxon>
        <taxon>Sulfuricellaceae</taxon>
        <taxon>Sulfuriferula</taxon>
    </lineage>
</organism>
<evidence type="ECO:0000256" key="4">
    <source>
        <dbReference type="ARBA" id="ARBA00022989"/>
    </source>
</evidence>
<dbReference type="AlphaFoldDB" id="A0A809RIF3"/>
<sequence>MSDLNDPRVFFAAERTLLAWNRTSLTLMAFGFVVERFGLYLHILASHTPQPFQRGVSFWVGMGFIVLGSTMAVLSVIQYRRVLRTFKPVEIPEGYWTNMVAITTLILAALGIALSAYLFNGLK</sequence>
<dbReference type="Proteomes" id="UP000463939">
    <property type="component" value="Chromosome"/>
</dbReference>
<dbReference type="InterPro" id="IPR003807">
    <property type="entry name" value="DUF202"/>
</dbReference>
<protein>
    <recommendedName>
        <fullName evidence="7">DUF202 domain-containing protein</fullName>
    </recommendedName>
</protein>
<evidence type="ECO:0000256" key="3">
    <source>
        <dbReference type="ARBA" id="ARBA00022692"/>
    </source>
</evidence>
<feature type="transmembrane region" description="Helical" evidence="6">
    <location>
        <begin position="99"/>
        <end position="119"/>
    </location>
</feature>